<proteinExistence type="predicted"/>
<comment type="caution">
    <text evidence="1">The sequence shown here is derived from an EMBL/GenBank/DDBJ whole genome shotgun (WGS) entry which is preliminary data.</text>
</comment>
<organism evidence="1 2">
    <name type="scientific">Protea cynaroides</name>
    <dbReference type="NCBI Taxonomy" id="273540"/>
    <lineage>
        <taxon>Eukaryota</taxon>
        <taxon>Viridiplantae</taxon>
        <taxon>Streptophyta</taxon>
        <taxon>Embryophyta</taxon>
        <taxon>Tracheophyta</taxon>
        <taxon>Spermatophyta</taxon>
        <taxon>Magnoliopsida</taxon>
        <taxon>Proteales</taxon>
        <taxon>Proteaceae</taxon>
        <taxon>Protea</taxon>
    </lineage>
</organism>
<evidence type="ECO:0000313" key="2">
    <source>
        <dbReference type="Proteomes" id="UP001141806"/>
    </source>
</evidence>
<keyword evidence="2" id="KW-1185">Reference proteome</keyword>
<evidence type="ECO:0000313" key="1">
    <source>
        <dbReference type="EMBL" id="KAJ4958432.1"/>
    </source>
</evidence>
<gene>
    <name evidence="1" type="ORF">NE237_025543</name>
</gene>
<accession>A0A9Q0H226</accession>
<dbReference type="EMBL" id="JAMYWD010000010">
    <property type="protein sequence ID" value="KAJ4958432.1"/>
    <property type="molecule type" value="Genomic_DNA"/>
</dbReference>
<reference evidence="1" key="1">
    <citation type="journal article" date="2023" name="Plant J.">
        <title>The genome of the king protea, Protea cynaroides.</title>
        <authorList>
            <person name="Chang J."/>
            <person name="Duong T.A."/>
            <person name="Schoeman C."/>
            <person name="Ma X."/>
            <person name="Roodt D."/>
            <person name="Barker N."/>
            <person name="Li Z."/>
            <person name="Van de Peer Y."/>
            <person name="Mizrachi E."/>
        </authorList>
    </citation>
    <scope>NUCLEOTIDE SEQUENCE</scope>
    <source>
        <tissue evidence="1">Young leaves</tissue>
    </source>
</reference>
<protein>
    <submittedName>
        <fullName evidence="1">Uncharacterized protein</fullName>
    </submittedName>
</protein>
<dbReference type="AlphaFoldDB" id="A0A9Q0H226"/>
<name>A0A9Q0H226_9MAGN</name>
<dbReference type="Proteomes" id="UP001141806">
    <property type="component" value="Unassembled WGS sequence"/>
</dbReference>
<sequence length="126" mass="14350">MRQHSHSFSTLWWHWMEVLEGVAKRQWCDDDLLSMGGLEVAMGERVPYLMVGVNEDYRFFVGPRRREVPGGRRWRLRCWTSVGSGGVGVCGCDGWAGVLGGGRGSSHGWRGLWWWRESGSLLTPRI</sequence>